<feature type="transmembrane region" description="Helical" evidence="2">
    <location>
        <begin position="27"/>
        <end position="45"/>
    </location>
</feature>
<dbReference type="Pfam" id="PF13559">
    <property type="entry name" value="DUF4129"/>
    <property type="match status" value="1"/>
</dbReference>
<organism evidence="4 5">
    <name type="scientific">Brachybacterium hainanense</name>
    <dbReference type="NCBI Taxonomy" id="1541174"/>
    <lineage>
        <taxon>Bacteria</taxon>
        <taxon>Bacillati</taxon>
        <taxon>Actinomycetota</taxon>
        <taxon>Actinomycetes</taxon>
        <taxon>Micrococcales</taxon>
        <taxon>Dermabacteraceae</taxon>
        <taxon>Brachybacterium</taxon>
    </lineage>
</organism>
<dbReference type="InterPro" id="IPR025403">
    <property type="entry name" value="TgpA-like_C"/>
</dbReference>
<proteinExistence type="predicted"/>
<feature type="compositionally biased region" description="Pro residues" evidence="1">
    <location>
        <begin position="81"/>
        <end position="90"/>
    </location>
</feature>
<dbReference type="RefSeq" id="WP_376982125.1">
    <property type="nucleotide sequence ID" value="NZ_JBHLSV010000021.1"/>
</dbReference>
<dbReference type="EMBL" id="JBHLSV010000021">
    <property type="protein sequence ID" value="MFC0675257.1"/>
    <property type="molecule type" value="Genomic_DNA"/>
</dbReference>
<feature type="transmembrane region" description="Helical" evidence="2">
    <location>
        <begin position="98"/>
        <end position="122"/>
    </location>
</feature>
<feature type="region of interest" description="Disordered" evidence="1">
    <location>
        <begin position="1"/>
        <end position="21"/>
    </location>
</feature>
<evidence type="ECO:0000313" key="5">
    <source>
        <dbReference type="Proteomes" id="UP001589793"/>
    </source>
</evidence>
<evidence type="ECO:0000259" key="3">
    <source>
        <dbReference type="Pfam" id="PF13559"/>
    </source>
</evidence>
<name>A0ABV6RE46_9MICO</name>
<evidence type="ECO:0000256" key="1">
    <source>
        <dbReference type="SAM" id="MobiDB-lite"/>
    </source>
</evidence>
<evidence type="ECO:0000256" key="2">
    <source>
        <dbReference type="SAM" id="Phobius"/>
    </source>
</evidence>
<keyword evidence="2" id="KW-1133">Transmembrane helix</keyword>
<sequence>MSAGGTTESSPSAPEPEERGRRAPRSWAPLVLLIGIVCLLLLALASTRSDLVLATFDPPRPTASTTATAEESEETREAPEFTPPELPEPTEPGVGADVLRAVIITLAIIGGLGLLLLILWIIQRTLALRRRAQRAVAAEDEDLDVLTAAQAAEAIDDAVVQLTRTARPGDAVIAAWLALQGAIARTGIRRGPTQTTQEFVVAVLGALDLDRTDLESFAALYGQALFSGEPITEEDRDTALSLLTRLSGQLSARAGGTA</sequence>
<feature type="region of interest" description="Disordered" evidence="1">
    <location>
        <begin position="55"/>
        <end position="91"/>
    </location>
</feature>
<keyword evidence="5" id="KW-1185">Reference proteome</keyword>
<feature type="compositionally biased region" description="Low complexity" evidence="1">
    <location>
        <begin position="1"/>
        <end position="12"/>
    </location>
</feature>
<feature type="domain" description="Protein-glutamine gamma-glutamyltransferase-like C-terminal" evidence="3">
    <location>
        <begin position="175"/>
        <end position="243"/>
    </location>
</feature>
<keyword evidence="2" id="KW-0812">Transmembrane</keyword>
<protein>
    <submittedName>
        <fullName evidence="4">DUF4129 domain-containing protein</fullName>
    </submittedName>
</protein>
<evidence type="ECO:0000313" key="4">
    <source>
        <dbReference type="EMBL" id="MFC0675257.1"/>
    </source>
</evidence>
<comment type="caution">
    <text evidence="4">The sequence shown here is derived from an EMBL/GenBank/DDBJ whole genome shotgun (WGS) entry which is preliminary data.</text>
</comment>
<gene>
    <name evidence="4" type="ORF">ACFFF6_14935</name>
</gene>
<keyword evidence="2" id="KW-0472">Membrane</keyword>
<dbReference type="Proteomes" id="UP001589793">
    <property type="component" value="Unassembled WGS sequence"/>
</dbReference>
<reference evidence="4 5" key="1">
    <citation type="submission" date="2024-09" db="EMBL/GenBank/DDBJ databases">
        <authorList>
            <person name="Sun Q."/>
            <person name="Mori K."/>
        </authorList>
    </citation>
    <scope>NUCLEOTIDE SEQUENCE [LARGE SCALE GENOMIC DNA]</scope>
    <source>
        <strain evidence="4 5">CICC 10874</strain>
    </source>
</reference>
<accession>A0ABV6RE46</accession>